<dbReference type="VEuPathDB" id="VectorBase:AATE004725"/>
<name>A0A182ISN5_ANOAO</name>
<reference evidence="1" key="1">
    <citation type="submission" date="2022-08" db="UniProtKB">
        <authorList>
            <consortium name="EnsemblMetazoa"/>
        </authorList>
    </citation>
    <scope>IDENTIFICATION</scope>
    <source>
        <strain evidence="1">EBRO</strain>
    </source>
</reference>
<proteinExistence type="predicted"/>
<dbReference type="AlphaFoldDB" id="A0A182ISN5"/>
<evidence type="ECO:0000313" key="1">
    <source>
        <dbReference type="EnsemblMetazoa" id="AATE004725-PA.1"/>
    </source>
</evidence>
<protein>
    <submittedName>
        <fullName evidence="1">Uncharacterized protein</fullName>
    </submittedName>
</protein>
<organism evidence="1">
    <name type="scientific">Anopheles atroparvus</name>
    <name type="common">European mosquito</name>
    <dbReference type="NCBI Taxonomy" id="41427"/>
    <lineage>
        <taxon>Eukaryota</taxon>
        <taxon>Metazoa</taxon>
        <taxon>Ecdysozoa</taxon>
        <taxon>Arthropoda</taxon>
        <taxon>Hexapoda</taxon>
        <taxon>Insecta</taxon>
        <taxon>Pterygota</taxon>
        <taxon>Neoptera</taxon>
        <taxon>Endopterygota</taxon>
        <taxon>Diptera</taxon>
        <taxon>Nematocera</taxon>
        <taxon>Culicoidea</taxon>
        <taxon>Culicidae</taxon>
        <taxon>Anophelinae</taxon>
        <taxon>Anopheles</taxon>
    </lineage>
</organism>
<dbReference type="EnsemblMetazoa" id="AATE004725-RA">
    <property type="protein sequence ID" value="AATE004725-PA.1"/>
    <property type="gene ID" value="AATE004725"/>
</dbReference>
<accession>A0A182ISN5</accession>
<sequence length="278" mass="30185">MGKRGHNLNEQLFPSNTVGFGNGCFNEATSDKRFGVLKAKLAPNHTAPLQPGGSVNPNGILGVHHVGVQQRMVVSRHHLDNVRGPVLPQHVVWLQASTNLALLPHRPVVQAGLNEQLFPSNTVGFGNGCFNEATSDQRFGVLKAKLAPNHTAPLQPGGSVNPNGILGVHHVGVQQRMVVSRHHLDNVRGPVLPQHVVWLQASTNLALLPHRPVVQAGVSTHHPPMVHVHEGARFRFDVLADKLLKRSLTHEADAHAFLLTGKRFQPDLGGQPFYLGLH</sequence>